<proteinExistence type="inferred from homology"/>
<evidence type="ECO:0000256" key="7">
    <source>
        <dbReference type="RuleBase" id="RU362065"/>
    </source>
</evidence>
<dbReference type="GO" id="GO:0009424">
    <property type="term" value="C:bacterial-type flagellum hook"/>
    <property type="evidence" value="ECO:0007669"/>
    <property type="project" value="UniProtKB-UniRule"/>
</dbReference>
<comment type="subcellular location">
    <subcellularLocation>
        <location evidence="1 7">Bacterial flagellum</location>
    </subcellularLocation>
    <subcellularLocation>
        <location evidence="2 7">Secreted</location>
    </subcellularLocation>
</comment>
<dbReference type="SUPFAM" id="SSF64518">
    <property type="entry name" value="Phase 1 flagellin"/>
    <property type="match status" value="1"/>
</dbReference>
<organism evidence="11 12">
    <name type="scientific">Desulfuromonas thiophila</name>
    <dbReference type="NCBI Taxonomy" id="57664"/>
    <lineage>
        <taxon>Bacteria</taxon>
        <taxon>Pseudomonadati</taxon>
        <taxon>Thermodesulfobacteriota</taxon>
        <taxon>Desulfuromonadia</taxon>
        <taxon>Desulfuromonadales</taxon>
        <taxon>Desulfuromonadaceae</taxon>
        <taxon>Desulfuromonas</taxon>
    </lineage>
</organism>
<comment type="similarity">
    <text evidence="3 7">Belongs to the flagella basal body rod proteins family.</text>
</comment>
<dbReference type="InterPro" id="IPR053927">
    <property type="entry name" value="FlgK_helical"/>
</dbReference>
<dbReference type="Pfam" id="PF06429">
    <property type="entry name" value="Flg_bbr_C"/>
    <property type="match status" value="1"/>
</dbReference>
<accession>A0A1G7BHB1</accession>
<dbReference type="PRINTS" id="PR01005">
    <property type="entry name" value="FLGHOOKAP1"/>
</dbReference>
<dbReference type="GO" id="GO:0005576">
    <property type="term" value="C:extracellular region"/>
    <property type="evidence" value="ECO:0007669"/>
    <property type="project" value="UniProtKB-SubCell"/>
</dbReference>
<feature type="domain" description="Flagellar basal body rod protein N-terminal" evidence="8">
    <location>
        <begin position="14"/>
        <end position="36"/>
    </location>
</feature>
<feature type="domain" description="Flagellar basal-body/hook protein C-terminal" evidence="9">
    <location>
        <begin position="524"/>
        <end position="560"/>
    </location>
</feature>
<keyword evidence="11" id="KW-0966">Cell projection</keyword>
<keyword evidence="5 7" id="KW-0964">Secreted</keyword>
<dbReference type="Pfam" id="PF22638">
    <property type="entry name" value="FlgK_D1"/>
    <property type="match status" value="1"/>
</dbReference>
<protein>
    <recommendedName>
        <fullName evidence="4 7">Flagellar hook-associated protein 1</fullName>
        <shortName evidence="7">HAP1</shortName>
    </recommendedName>
</protein>
<keyword evidence="12" id="KW-1185">Reference proteome</keyword>
<dbReference type="Pfam" id="PF00460">
    <property type="entry name" value="Flg_bb_rod"/>
    <property type="match status" value="1"/>
</dbReference>
<evidence type="ECO:0000256" key="3">
    <source>
        <dbReference type="ARBA" id="ARBA00009677"/>
    </source>
</evidence>
<evidence type="ECO:0000259" key="10">
    <source>
        <dbReference type="Pfam" id="PF22638"/>
    </source>
</evidence>
<dbReference type="STRING" id="57664.SAMN05661003_10648"/>
<dbReference type="Proteomes" id="UP000243205">
    <property type="component" value="Unassembled WGS sequence"/>
</dbReference>
<gene>
    <name evidence="7" type="primary">flgK</name>
    <name evidence="11" type="ORF">SAMN05661003_10648</name>
</gene>
<dbReference type="GO" id="GO:0005198">
    <property type="term" value="F:structural molecule activity"/>
    <property type="evidence" value="ECO:0007669"/>
    <property type="project" value="UniProtKB-UniRule"/>
</dbReference>
<name>A0A1G7BHB1_9BACT</name>
<evidence type="ECO:0000256" key="1">
    <source>
        <dbReference type="ARBA" id="ARBA00004365"/>
    </source>
</evidence>
<feature type="domain" description="Flagellar hook-associated protein FlgK helical" evidence="10">
    <location>
        <begin position="94"/>
        <end position="323"/>
    </location>
</feature>
<reference evidence="12" key="1">
    <citation type="submission" date="2016-10" db="EMBL/GenBank/DDBJ databases">
        <authorList>
            <person name="Varghese N."/>
            <person name="Submissions S."/>
        </authorList>
    </citation>
    <scope>NUCLEOTIDE SEQUENCE [LARGE SCALE GENOMIC DNA]</scope>
    <source>
        <strain evidence="12">DSM 8987</strain>
    </source>
</reference>
<evidence type="ECO:0000256" key="4">
    <source>
        <dbReference type="ARBA" id="ARBA00016244"/>
    </source>
</evidence>
<evidence type="ECO:0000259" key="8">
    <source>
        <dbReference type="Pfam" id="PF00460"/>
    </source>
</evidence>
<keyword evidence="11" id="KW-0282">Flagellum</keyword>
<evidence type="ECO:0000313" key="12">
    <source>
        <dbReference type="Proteomes" id="UP000243205"/>
    </source>
</evidence>
<dbReference type="RefSeq" id="WP_092077936.1">
    <property type="nucleotide sequence ID" value="NZ_FNAQ01000006.1"/>
</dbReference>
<dbReference type="OrthoDB" id="9802553at2"/>
<evidence type="ECO:0000256" key="2">
    <source>
        <dbReference type="ARBA" id="ARBA00004613"/>
    </source>
</evidence>
<dbReference type="AlphaFoldDB" id="A0A1G7BHB1"/>
<keyword evidence="6 7" id="KW-0975">Bacterial flagellum</keyword>
<evidence type="ECO:0000256" key="5">
    <source>
        <dbReference type="ARBA" id="ARBA00022525"/>
    </source>
</evidence>
<keyword evidence="11" id="KW-0969">Cilium</keyword>
<dbReference type="GO" id="GO:0044780">
    <property type="term" value="P:bacterial-type flagellum assembly"/>
    <property type="evidence" value="ECO:0007669"/>
    <property type="project" value="InterPro"/>
</dbReference>
<evidence type="ECO:0000256" key="6">
    <source>
        <dbReference type="ARBA" id="ARBA00023143"/>
    </source>
</evidence>
<evidence type="ECO:0000259" key="9">
    <source>
        <dbReference type="Pfam" id="PF06429"/>
    </source>
</evidence>
<evidence type="ECO:0000313" key="11">
    <source>
        <dbReference type="EMBL" id="SDE26528.1"/>
    </source>
</evidence>
<dbReference type="EMBL" id="FNAQ01000006">
    <property type="protein sequence ID" value="SDE26528.1"/>
    <property type="molecule type" value="Genomic_DNA"/>
</dbReference>
<dbReference type="PANTHER" id="PTHR30033:SF1">
    <property type="entry name" value="FLAGELLAR HOOK-ASSOCIATED PROTEIN 1"/>
    <property type="match status" value="1"/>
</dbReference>
<dbReference type="PANTHER" id="PTHR30033">
    <property type="entry name" value="FLAGELLAR HOOK-ASSOCIATED PROTEIN 1"/>
    <property type="match status" value="1"/>
</dbReference>
<dbReference type="InterPro" id="IPR010930">
    <property type="entry name" value="Flg_bb/hook_C_dom"/>
</dbReference>
<sequence length="563" mass="60036">MGLAAALNAGKTSLFTNQKSIEITGNNISNVNTEGYSRQKPVFSDFPSLNFGDFFIGQGVKVSGVVRDYDVFVSEQLLDKNQQLGSEDAKSTPLAELERIFSVGDENLATEIDRFFDAWQELSTNPSGQVERDIVIQRGELLAAEFNTIARDLENVQNNINDTVRSELDAVNLKLTQIADLNQRIQNLESTGQTANSFRDQRDLLLQELTYSLGVQSFPDAAGAINVQLPGGLPLVQSGTALQLEAVVQGDDLKLELAIGNSRFDVSGRNLGGKFAGLLEIRDQFVPELQQDLNKTAYQLVQQVNSRHEQGTGLDGSTGIPFFQNPGNHTSQGYASATSDYFTGGTIALQVGGEDHSFTLDPASGPYSLDELASAINSATGADLTATTSQQGDGGYALVLTPAYDLANNSPLSVQVDLSALGTTGGASVPEFSMPSMANLMAMALQNPSQVAAGSSSAPGDNTNALAIAALKDEKAVNGEDTFVSFYGKMAARVGVEASQNRLAQTGSQDALTQLQNLRDAKVGVSLEEEMIALIKYQRGFEASAKLLSTVDEMMATVLTIKQ</sequence>
<dbReference type="NCBIfam" id="TIGR02492">
    <property type="entry name" value="flgK_ends"/>
    <property type="match status" value="1"/>
</dbReference>
<dbReference type="InterPro" id="IPR001444">
    <property type="entry name" value="Flag_bb_rod_N"/>
</dbReference>
<dbReference type="InterPro" id="IPR002371">
    <property type="entry name" value="FlgK"/>
</dbReference>